<evidence type="ECO:0000313" key="3">
    <source>
        <dbReference type="EMBL" id="GAX88494.1"/>
    </source>
</evidence>
<sequence length="308" mass="33702">MQINLLPVQPPSVIYKTIALTTLAGLLAIGNLWFVVRWIQHGNEQMLAEQLLTSERAKLPDLQSKASEIQKLLDTAKQSQALDSWSGKRPQFLEELSLFSSLLPAKSYLTSVHYVGTGIYDLEAELPDMESVSTFLRHLQIHPKITGLTVKAATRIEGELKASVSIPLEELLKPQSTPGQWQQIPSQPPGSGQQVPPVQPLPKQTIPSTPVPGQQPGYPSDYGQSKGGSSSLSKVGDKNGTFWAKLNAFLPWHAKKAHAEAPTDNSHSENKAEIQGPANINGTVDISLTLKPPAYQKYKLEVQITLPR</sequence>
<feature type="compositionally biased region" description="Basic and acidic residues" evidence="1">
    <location>
        <begin position="257"/>
        <end position="272"/>
    </location>
</feature>
<organism evidence="3 4">
    <name type="scientific">Effusibacillus lacus</name>
    <dbReference type="NCBI Taxonomy" id="1348429"/>
    <lineage>
        <taxon>Bacteria</taxon>
        <taxon>Bacillati</taxon>
        <taxon>Bacillota</taxon>
        <taxon>Bacilli</taxon>
        <taxon>Bacillales</taxon>
        <taxon>Alicyclobacillaceae</taxon>
        <taxon>Effusibacillus</taxon>
    </lineage>
</organism>
<proteinExistence type="predicted"/>
<feature type="region of interest" description="Disordered" evidence="1">
    <location>
        <begin position="257"/>
        <end position="280"/>
    </location>
</feature>
<keyword evidence="2" id="KW-0472">Membrane</keyword>
<dbReference type="EMBL" id="BDUF01000003">
    <property type="protein sequence ID" value="GAX88494.1"/>
    <property type="molecule type" value="Genomic_DNA"/>
</dbReference>
<evidence type="ECO:0000256" key="2">
    <source>
        <dbReference type="SAM" id="Phobius"/>
    </source>
</evidence>
<keyword evidence="2" id="KW-1133">Transmembrane helix</keyword>
<evidence type="ECO:0000256" key="1">
    <source>
        <dbReference type="SAM" id="MobiDB-lite"/>
    </source>
</evidence>
<dbReference type="RefSeq" id="WP_096180178.1">
    <property type="nucleotide sequence ID" value="NZ_BDUF01000003.1"/>
</dbReference>
<reference evidence="4" key="1">
    <citation type="submission" date="2017-07" db="EMBL/GenBank/DDBJ databases">
        <title>Draft genome sequence of Effusibacillus lacus strain skLN1.</title>
        <authorList>
            <person name="Watanabe M."/>
            <person name="Kojima H."/>
            <person name="Fukui M."/>
        </authorList>
    </citation>
    <scope>NUCLEOTIDE SEQUENCE [LARGE SCALE GENOMIC DNA]</scope>
    <source>
        <strain evidence="4">skLN1</strain>
    </source>
</reference>
<evidence type="ECO:0000313" key="4">
    <source>
        <dbReference type="Proteomes" id="UP000217785"/>
    </source>
</evidence>
<dbReference type="Proteomes" id="UP000217785">
    <property type="component" value="Unassembled WGS sequence"/>
</dbReference>
<dbReference type="AlphaFoldDB" id="A0A292YJD3"/>
<comment type="caution">
    <text evidence="3">The sequence shown here is derived from an EMBL/GenBank/DDBJ whole genome shotgun (WGS) entry which is preliminary data.</text>
</comment>
<keyword evidence="2" id="KW-0812">Transmembrane</keyword>
<keyword evidence="4" id="KW-1185">Reference proteome</keyword>
<evidence type="ECO:0008006" key="5">
    <source>
        <dbReference type="Google" id="ProtNLM"/>
    </source>
</evidence>
<feature type="transmembrane region" description="Helical" evidence="2">
    <location>
        <begin position="13"/>
        <end position="36"/>
    </location>
</feature>
<name>A0A292YJD3_9BACL</name>
<feature type="compositionally biased region" description="Low complexity" evidence="1">
    <location>
        <begin position="178"/>
        <end position="204"/>
    </location>
</feature>
<protein>
    <recommendedName>
        <fullName evidence="5">Fimbrial assembly protein</fullName>
    </recommendedName>
</protein>
<accession>A0A292YJD3</accession>
<dbReference type="OrthoDB" id="9838338at2"/>
<gene>
    <name evidence="3" type="ORF">EFBL_0103</name>
</gene>
<feature type="region of interest" description="Disordered" evidence="1">
    <location>
        <begin position="174"/>
        <end position="234"/>
    </location>
</feature>